<feature type="transmembrane region" description="Helical" evidence="6">
    <location>
        <begin position="181"/>
        <end position="203"/>
    </location>
</feature>
<dbReference type="EMBL" id="JAAYEE010000187">
    <property type="protein sequence ID" value="NLW35946.1"/>
    <property type="molecule type" value="Genomic_DNA"/>
</dbReference>
<evidence type="ECO:0000256" key="6">
    <source>
        <dbReference type="SAM" id="Phobius"/>
    </source>
</evidence>
<feature type="transmembrane region" description="Helical" evidence="6">
    <location>
        <begin position="89"/>
        <end position="110"/>
    </location>
</feature>
<evidence type="ECO:0000256" key="4">
    <source>
        <dbReference type="ARBA" id="ARBA00022989"/>
    </source>
</evidence>
<reference evidence="7" key="1">
    <citation type="journal article" date="2020" name="Biotechnol. Biofuels">
        <title>New insights from the biogas microbiome by comprehensive genome-resolved metagenomics of nearly 1600 species originating from multiple anaerobic digesters.</title>
        <authorList>
            <person name="Campanaro S."/>
            <person name="Treu L."/>
            <person name="Rodriguez-R L.M."/>
            <person name="Kovalovszki A."/>
            <person name="Ziels R.M."/>
            <person name="Maus I."/>
            <person name="Zhu X."/>
            <person name="Kougias P.G."/>
            <person name="Basile A."/>
            <person name="Luo G."/>
            <person name="Schluter A."/>
            <person name="Konstantinidis K.T."/>
            <person name="Angelidaki I."/>
        </authorList>
    </citation>
    <scope>NUCLEOTIDE SEQUENCE</scope>
    <source>
        <strain evidence="7">AS06rmzACSIP_7</strain>
    </source>
</reference>
<evidence type="ECO:0000313" key="8">
    <source>
        <dbReference type="Proteomes" id="UP000777265"/>
    </source>
</evidence>
<dbReference type="PANTHER" id="PTHR30250">
    <property type="entry name" value="PST FAMILY PREDICTED COLANIC ACID TRANSPORTER"/>
    <property type="match status" value="1"/>
</dbReference>
<evidence type="ECO:0000313" key="7">
    <source>
        <dbReference type="EMBL" id="NLW35946.1"/>
    </source>
</evidence>
<evidence type="ECO:0000256" key="5">
    <source>
        <dbReference type="ARBA" id="ARBA00023136"/>
    </source>
</evidence>
<feature type="transmembrane region" description="Helical" evidence="6">
    <location>
        <begin position="329"/>
        <end position="352"/>
    </location>
</feature>
<feature type="transmembrane region" description="Helical" evidence="6">
    <location>
        <begin position="450"/>
        <end position="470"/>
    </location>
</feature>
<feature type="transmembrane region" description="Helical" evidence="6">
    <location>
        <begin position="240"/>
        <end position="257"/>
    </location>
</feature>
<gene>
    <name evidence="7" type="ORF">GXY80_10770</name>
</gene>
<comment type="caution">
    <text evidence="7">The sequence shown here is derived from an EMBL/GenBank/DDBJ whole genome shotgun (WGS) entry which is preliminary data.</text>
</comment>
<dbReference type="AlphaFoldDB" id="A0A351U0S0"/>
<feature type="transmembrane region" description="Helical" evidence="6">
    <location>
        <begin position="364"/>
        <end position="383"/>
    </location>
</feature>
<dbReference type="GO" id="GO:0005886">
    <property type="term" value="C:plasma membrane"/>
    <property type="evidence" value="ECO:0007669"/>
    <property type="project" value="UniProtKB-SubCell"/>
</dbReference>
<feature type="transmembrane region" description="Helical" evidence="6">
    <location>
        <begin position="151"/>
        <end position="175"/>
    </location>
</feature>
<dbReference type="InterPro" id="IPR050833">
    <property type="entry name" value="Poly_Biosynth_Transport"/>
</dbReference>
<feature type="transmembrane region" description="Helical" evidence="6">
    <location>
        <begin position="215"/>
        <end position="234"/>
    </location>
</feature>
<feature type="transmembrane region" description="Helical" evidence="6">
    <location>
        <begin position="122"/>
        <end position="144"/>
    </location>
</feature>
<name>A0A351U0S0_9BACT</name>
<feature type="transmembrane region" description="Helical" evidence="6">
    <location>
        <begin position="9"/>
        <end position="31"/>
    </location>
</feature>
<keyword evidence="2" id="KW-1003">Cell membrane</keyword>
<evidence type="ECO:0000256" key="3">
    <source>
        <dbReference type="ARBA" id="ARBA00022692"/>
    </source>
</evidence>
<evidence type="ECO:0000256" key="1">
    <source>
        <dbReference type="ARBA" id="ARBA00004651"/>
    </source>
</evidence>
<keyword evidence="4 6" id="KW-1133">Transmembrane helix</keyword>
<keyword evidence="5 6" id="KW-0472">Membrane</keyword>
<reference evidence="7" key="2">
    <citation type="submission" date="2020-01" db="EMBL/GenBank/DDBJ databases">
        <authorList>
            <person name="Campanaro S."/>
        </authorList>
    </citation>
    <scope>NUCLEOTIDE SEQUENCE</scope>
    <source>
        <strain evidence="7">AS06rmzACSIP_7</strain>
    </source>
</reference>
<dbReference type="PANTHER" id="PTHR30250:SF11">
    <property type="entry name" value="O-ANTIGEN TRANSPORTER-RELATED"/>
    <property type="match status" value="1"/>
</dbReference>
<feature type="transmembrane region" description="Helical" evidence="6">
    <location>
        <begin position="51"/>
        <end position="68"/>
    </location>
</feature>
<accession>A0A351U0S0</accession>
<protein>
    <submittedName>
        <fullName evidence="7">Polysaccharide biosynthesis protein</fullName>
    </submittedName>
</protein>
<comment type="subcellular location">
    <subcellularLocation>
        <location evidence="1">Cell membrane</location>
        <topology evidence="1">Multi-pass membrane protein</topology>
    </subcellularLocation>
</comment>
<dbReference type="Pfam" id="PF13440">
    <property type="entry name" value="Polysacc_synt_3"/>
    <property type="match status" value="1"/>
</dbReference>
<feature type="transmembrane region" description="Helical" evidence="6">
    <location>
        <begin position="299"/>
        <end position="317"/>
    </location>
</feature>
<evidence type="ECO:0000256" key="2">
    <source>
        <dbReference type="ARBA" id="ARBA00022475"/>
    </source>
</evidence>
<feature type="transmembrane region" description="Helical" evidence="6">
    <location>
        <begin position="389"/>
        <end position="412"/>
    </location>
</feature>
<organism evidence="7 8">
    <name type="scientific">Syntrophorhabdus aromaticivorans</name>
    <dbReference type="NCBI Taxonomy" id="328301"/>
    <lineage>
        <taxon>Bacteria</taxon>
        <taxon>Pseudomonadati</taxon>
        <taxon>Thermodesulfobacteriota</taxon>
        <taxon>Syntrophorhabdia</taxon>
        <taxon>Syntrophorhabdales</taxon>
        <taxon>Syntrophorhabdaceae</taxon>
        <taxon>Syntrophorhabdus</taxon>
    </lineage>
</organism>
<dbReference type="Proteomes" id="UP000777265">
    <property type="component" value="Unassembled WGS sequence"/>
</dbReference>
<feature type="transmembrane region" description="Helical" evidence="6">
    <location>
        <begin position="424"/>
        <end position="444"/>
    </location>
</feature>
<sequence>MLRDEIKFLLVHSSIYGLGTVAAKLVSFLLLPLYTRYLTPADYGVLELLDVTMGTAALVISLGLVRAMSRFYYEKTDAHYRNTVISTSYALYAFSALLFGIILLPFSGLIAKLSLRSESYTYLVVLSMADILIAGFTDVSLVYLRLIKKSHIFTLITVTRVAILCTLNILFVAYFHLGVLGIVYSSLIVRILFSAILATSVLYRTGIKVSVLLAKNMLVFSLPLIPAGILNLIVNKSDRFFLLYNLSLSAAGIYGLANKLGNSAHLLITESFVTAFSPRRFEMGNANPEQAPLILSKVFSYYVLVMICIGLIISLFVPEILRIMVTEKFFGAGPLVPFLILNMVIFGFRYHFEFGILWAKKTKYYMYINLFNCCLNLALNYSLIPRFGVYGAIIANLASTTAYSFSLFFVSARFYRIHYEFGRLLKAFCLATAFYIFSLSIRTHSLHIDVLLKLLLIPAFIVSLPVLGVVSKQETSQLRLILTRLIPNRRRPIARSQ</sequence>
<proteinExistence type="predicted"/>
<keyword evidence="3 6" id="KW-0812">Transmembrane</keyword>
<dbReference type="STRING" id="909663.GCA_000512235_02747"/>